<organism evidence="1">
    <name type="scientific">hydrothermal vent metagenome</name>
    <dbReference type="NCBI Taxonomy" id="652676"/>
    <lineage>
        <taxon>unclassified sequences</taxon>
        <taxon>metagenomes</taxon>
        <taxon>ecological metagenomes</taxon>
    </lineage>
</organism>
<dbReference type="EMBL" id="UOFX01000075">
    <property type="protein sequence ID" value="VAX10567.1"/>
    <property type="molecule type" value="Genomic_DNA"/>
</dbReference>
<dbReference type="NCBIfam" id="NF001266">
    <property type="entry name" value="PRK00228.1-1"/>
    <property type="match status" value="1"/>
</dbReference>
<sequence>MNTTASLKNHLLIAMPGMDDENFSKTVTYICEHTDEGAMGLILSIPLDITFRQVLAQVDQELKQGEVDKQVDNIPVYLGGPIEPEHGFVLHTPQGEWNASLALTDNLVLTTSSDIISAIALGEGPDNYLVMLGYAGWGGEQLEQEMAQNTWLSVPADMSSLWNEPAEKRWQKAADLLGVNLNSLSHDVGHA</sequence>
<proteinExistence type="inferred from homology"/>
<dbReference type="GO" id="GO:0005829">
    <property type="term" value="C:cytosol"/>
    <property type="evidence" value="ECO:0007669"/>
    <property type="project" value="TreeGrafter"/>
</dbReference>
<dbReference type="Pfam" id="PF02622">
    <property type="entry name" value="DUF179"/>
    <property type="match status" value="1"/>
</dbReference>
<accession>A0A3B1C0Y8</accession>
<dbReference type="AlphaFoldDB" id="A0A3B1C0Y8"/>
<dbReference type="PANTHER" id="PTHR30327:SF1">
    <property type="entry name" value="UPF0301 PROTEIN YQGE"/>
    <property type="match status" value="1"/>
</dbReference>
<name>A0A3B1C0Y8_9ZZZZ</name>
<gene>
    <name evidence="1" type="ORF">MNBD_GAMMA26-694</name>
</gene>
<dbReference type="Gene3D" id="3.40.1740.10">
    <property type="entry name" value="VC0467-like"/>
    <property type="match status" value="1"/>
</dbReference>
<evidence type="ECO:0000313" key="1">
    <source>
        <dbReference type="EMBL" id="VAX10567.1"/>
    </source>
</evidence>
<dbReference type="PANTHER" id="PTHR30327">
    <property type="entry name" value="UNCHARACTERIZED PROTEIN YQGE"/>
    <property type="match status" value="1"/>
</dbReference>
<dbReference type="SUPFAM" id="SSF143456">
    <property type="entry name" value="VC0467-like"/>
    <property type="match status" value="1"/>
</dbReference>
<reference evidence="1" key="1">
    <citation type="submission" date="2018-06" db="EMBL/GenBank/DDBJ databases">
        <authorList>
            <person name="Zhirakovskaya E."/>
        </authorList>
    </citation>
    <scope>NUCLEOTIDE SEQUENCE</scope>
</reference>
<dbReference type="InterPro" id="IPR003774">
    <property type="entry name" value="AlgH-like"/>
</dbReference>
<protein>
    <submittedName>
        <fullName evidence="1">UPF0301 protein YqgE</fullName>
    </submittedName>
</protein>
<dbReference type="HAMAP" id="MF_00758">
    <property type="entry name" value="UPF0301"/>
    <property type="match status" value="1"/>
</dbReference>